<name>A0A4Q2EHA8_9ACTN</name>
<feature type="transmembrane region" description="Helical" evidence="1">
    <location>
        <begin position="35"/>
        <end position="56"/>
    </location>
</feature>
<gene>
    <name evidence="3" type="ORF">C1706_05965</name>
</gene>
<proteinExistence type="predicted"/>
<sequence>MTVRHEFVAGRARLRPVTRRVGCRTGDGGAATVEFAIMVPALLLVAGLMLFAGRLATTQIAVRQWADSAARTASLARDASSARSQAQTVLEGDARASGVRCRPTWNLRLDVSAFAAPLGQEGAVRASVTCRVPVADLLLPGVPGEIPIQGDSFSTLDRFRGRR</sequence>
<dbReference type="EMBL" id="PPCV01000003">
    <property type="protein sequence ID" value="RXW32689.1"/>
    <property type="molecule type" value="Genomic_DNA"/>
</dbReference>
<dbReference type="Pfam" id="PF07811">
    <property type="entry name" value="TadE"/>
    <property type="match status" value="1"/>
</dbReference>
<keyword evidence="1" id="KW-0472">Membrane</keyword>
<evidence type="ECO:0000313" key="4">
    <source>
        <dbReference type="Proteomes" id="UP000290624"/>
    </source>
</evidence>
<dbReference type="RefSeq" id="WP_129458301.1">
    <property type="nucleotide sequence ID" value="NZ_PPCV01000003.1"/>
</dbReference>
<accession>A0A4Q2EHA8</accession>
<reference evidence="3 4" key="1">
    <citation type="submission" date="2018-01" db="EMBL/GenBank/DDBJ databases">
        <title>Lactibacter flavus gen. nov., sp. nov., a novel bacterium of the family Propionibacteriaceae isolated from raw milk and dairy products.</title>
        <authorList>
            <person name="Wenning M."/>
            <person name="Breitenwieser F."/>
            <person name="Huptas C."/>
            <person name="von Neubeck M."/>
            <person name="Busse H.-J."/>
            <person name="Scherer S."/>
        </authorList>
    </citation>
    <scope>NUCLEOTIDE SEQUENCE [LARGE SCALE GENOMIC DNA]</scope>
    <source>
        <strain evidence="3 4">VG341</strain>
    </source>
</reference>
<protein>
    <recommendedName>
        <fullName evidence="2">TadE-like domain-containing protein</fullName>
    </recommendedName>
</protein>
<dbReference type="AlphaFoldDB" id="A0A4Q2EHA8"/>
<keyword evidence="4" id="KW-1185">Reference proteome</keyword>
<evidence type="ECO:0000256" key="1">
    <source>
        <dbReference type="SAM" id="Phobius"/>
    </source>
</evidence>
<keyword evidence="1" id="KW-0812">Transmembrane</keyword>
<dbReference type="Proteomes" id="UP000290624">
    <property type="component" value="Unassembled WGS sequence"/>
</dbReference>
<feature type="domain" description="TadE-like" evidence="2">
    <location>
        <begin position="29"/>
        <end position="71"/>
    </location>
</feature>
<evidence type="ECO:0000259" key="2">
    <source>
        <dbReference type="Pfam" id="PF07811"/>
    </source>
</evidence>
<comment type="caution">
    <text evidence="3">The sequence shown here is derived from an EMBL/GenBank/DDBJ whole genome shotgun (WGS) entry which is preliminary data.</text>
</comment>
<dbReference type="OrthoDB" id="4869119at2"/>
<organism evidence="3 4">
    <name type="scientific">Propioniciclava flava</name>
    <dbReference type="NCBI Taxonomy" id="2072026"/>
    <lineage>
        <taxon>Bacteria</taxon>
        <taxon>Bacillati</taxon>
        <taxon>Actinomycetota</taxon>
        <taxon>Actinomycetes</taxon>
        <taxon>Propionibacteriales</taxon>
        <taxon>Propionibacteriaceae</taxon>
        <taxon>Propioniciclava</taxon>
    </lineage>
</organism>
<evidence type="ECO:0000313" key="3">
    <source>
        <dbReference type="EMBL" id="RXW32689.1"/>
    </source>
</evidence>
<keyword evidence="1" id="KW-1133">Transmembrane helix</keyword>
<dbReference type="InterPro" id="IPR012495">
    <property type="entry name" value="TadE-like_dom"/>
</dbReference>